<dbReference type="CDD" id="cd00637">
    <property type="entry name" value="7tm_classA_rhodopsin-like"/>
    <property type="match status" value="1"/>
</dbReference>
<feature type="transmembrane region" description="Helical" evidence="9">
    <location>
        <begin position="331"/>
        <end position="353"/>
    </location>
</feature>
<evidence type="ECO:0000256" key="9">
    <source>
        <dbReference type="SAM" id="Phobius"/>
    </source>
</evidence>
<evidence type="ECO:0000313" key="11">
    <source>
        <dbReference type="EMBL" id="AFK83790.1"/>
    </source>
</evidence>
<feature type="transmembrane region" description="Helical" evidence="9">
    <location>
        <begin position="130"/>
        <end position="155"/>
    </location>
</feature>
<name>K9LKS7_MNELE</name>
<dbReference type="GO" id="GO:0043005">
    <property type="term" value="C:neuron projection"/>
    <property type="evidence" value="ECO:0007669"/>
    <property type="project" value="TreeGrafter"/>
</dbReference>
<evidence type="ECO:0000256" key="2">
    <source>
        <dbReference type="ARBA" id="ARBA00022475"/>
    </source>
</evidence>
<keyword evidence="4 9" id="KW-1133">Transmembrane helix</keyword>
<feature type="transmembrane region" description="Helical" evidence="9">
    <location>
        <begin position="226"/>
        <end position="259"/>
    </location>
</feature>
<dbReference type="InterPro" id="IPR000276">
    <property type="entry name" value="GPCR_Rhodpsn"/>
</dbReference>
<evidence type="ECO:0000256" key="7">
    <source>
        <dbReference type="ARBA" id="ARBA00023170"/>
    </source>
</evidence>
<sequence length="404" mass="45970">MDRSKRFPIDLYKLISVGHKMKCTKEFTDSCIHYTTDVVLGVLVTLCCLIGSLENGFVLKILGKKVFKSPVCKTRSKCTNTTYLLLCNLAIADLGNLLIPTPFNAFTLFYGRYDFFEKAKTFSSVLWYDILINLVGWSSNLFVMVSMLLVCVIAVRRAVALYLPFKYNTYFKPMNIYILAITSWMIAVAFACLPFYVSSKHSYKPEYGNSIAHLGKFGALADKGMVYYITFLFVVTVVAVTIPALIIGTASFLVVLRLSTRKNIQYKVVKKKQKESEENAARTVTIIPIIFFFCHLPVVYRITTSFIAAMFAISNSNPPDFLQHSFFAKHYINMLFHFVLLTLNSCANPLVYLMGSKKLRNTVLQYREHCCSKLRNPFGNKKIKEEICLENCREKSTKQTLVAT</sequence>
<dbReference type="EMBL" id="JQ724648">
    <property type="protein sequence ID" value="AFK83790.1"/>
    <property type="molecule type" value="mRNA"/>
</dbReference>
<keyword evidence="3 9" id="KW-0812">Transmembrane</keyword>
<evidence type="ECO:0000256" key="1">
    <source>
        <dbReference type="ARBA" id="ARBA00004651"/>
    </source>
</evidence>
<evidence type="ECO:0000259" key="10">
    <source>
        <dbReference type="PROSITE" id="PS50262"/>
    </source>
</evidence>
<keyword evidence="2" id="KW-1003">Cell membrane</keyword>
<dbReference type="HOGENOM" id="CLU_682060_0_0_1"/>
<evidence type="ECO:0000256" key="5">
    <source>
        <dbReference type="ARBA" id="ARBA00023040"/>
    </source>
</evidence>
<dbReference type="PRINTS" id="PR00237">
    <property type="entry name" value="GPCRRHODOPSN"/>
</dbReference>
<evidence type="ECO:0000256" key="3">
    <source>
        <dbReference type="ARBA" id="ARBA00022692"/>
    </source>
</evidence>
<protein>
    <submittedName>
        <fullName evidence="11">Opsin 3</fullName>
    </submittedName>
</protein>
<evidence type="ECO:0000256" key="6">
    <source>
        <dbReference type="ARBA" id="ARBA00023136"/>
    </source>
</evidence>
<keyword evidence="5" id="KW-0297">G-protein coupled receptor</keyword>
<feature type="transmembrane region" description="Helical" evidence="9">
    <location>
        <begin position="280"/>
        <end position="311"/>
    </location>
</feature>
<dbReference type="PROSITE" id="PS50262">
    <property type="entry name" value="G_PROTEIN_RECEP_F1_2"/>
    <property type="match status" value="1"/>
</dbReference>
<accession>K9LKS7</accession>
<dbReference type="Pfam" id="PF00001">
    <property type="entry name" value="7tm_1"/>
    <property type="match status" value="1"/>
</dbReference>
<dbReference type="PANTHER" id="PTHR24229:SF40">
    <property type="entry name" value="ALLATOSTATIN C RECEPTOR 1-RELATED"/>
    <property type="match status" value="1"/>
</dbReference>
<dbReference type="GO" id="GO:0007218">
    <property type="term" value="P:neuropeptide signaling pathway"/>
    <property type="evidence" value="ECO:0007669"/>
    <property type="project" value="TreeGrafter"/>
</dbReference>
<dbReference type="SUPFAM" id="SSF81321">
    <property type="entry name" value="Family A G protein-coupled receptor-like"/>
    <property type="match status" value="1"/>
</dbReference>
<dbReference type="Gene3D" id="1.20.1070.10">
    <property type="entry name" value="Rhodopsin 7-helix transmembrane proteins"/>
    <property type="match status" value="1"/>
</dbReference>
<feature type="transmembrane region" description="Helical" evidence="9">
    <location>
        <begin position="176"/>
        <end position="197"/>
    </location>
</feature>
<evidence type="ECO:0000256" key="8">
    <source>
        <dbReference type="ARBA" id="ARBA00023224"/>
    </source>
</evidence>
<feature type="domain" description="G-protein coupled receptors family 1 profile" evidence="10">
    <location>
        <begin position="54"/>
        <end position="352"/>
    </location>
</feature>
<dbReference type="PANTHER" id="PTHR24229">
    <property type="entry name" value="NEUROPEPTIDES RECEPTOR"/>
    <property type="match status" value="1"/>
</dbReference>
<proteinExistence type="evidence at transcript level"/>
<keyword evidence="8" id="KW-0807">Transducer</keyword>
<dbReference type="GO" id="GO:0042923">
    <property type="term" value="F:neuropeptide binding"/>
    <property type="evidence" value="ECO:0007669"/>
    <property type="project" value="TreeGrafter"/>
</dbReference>
<dbReference type="InterPro" id="IPR017452">
    <property type="entry name" value="GPCR_Rhodpsn_7TM"/>
</dbReference>
<dbReference type="AlphaFoldDB" id="K9LKS7"/>
<keyword evidence="6 9" id="KW-0472">Membrane</keyword>
<dbReference type="GO" id="GO:0004930">
    <property type="term" value="F:G protein-coupled receptor activity"/>
    <property type="evidence" value="ECO:0007669"/>
    <property type="project" value="UniProtKB-KW"/>
</dbReference>
<dbReference type="GO" id="GO:0005886">
    <property type="term" value="C:plasma membrane"/>
    <property type="evidence" value="ECO:0007669"/>
    <property type="project" value="UniProtKB-SubCell"/>
</dbReference>
<feature type="transmembrane region" description="Helical" evidence="9">
    <location>
        <begin position="38"/>
        <end position="62"/>
    </location>
</feature>
<evidence type="ECO:0000256" key="4">
    <source>
        <dbReference type="ARBA" id="ARBA00022989"/>
    </source>
</evidence>
<keyword evidence="7" id="KW-0675">Receptor</keyword>
<dbReference type="OMA" id="FRHDENF"/>
<organism evidence="11">
    <name type="scientific">Mnemiopsis leidyi</name>
    <name type="common">Sea walnut</name>
    <name type="synonym">Warty comb jellyfish</name>
    <dbReference type="NCBI Taxonomy" id="27923"/>
    <lineage>
        <taxon>Eukaryota</taxon>
        <taxon>Metazoa</taxon>
        <taxon>Ctenophora</taxon>
        <taxon>Tentaculata</taxon>
        <taxon>Lobata</taxon>
        <taxon>Bolinopsidae</taxon>
        <taxon>Mnemiopsis</taxon>
    </lineage>
</organism>
<feature type="transmembrane region" description="Helical" evidence="9">
    <location>
        <begin position="83"/>
        <end position="110"/>
    </location>
</feature>
<reference evidence="11" key="1">
    <citation type="journal article" date="2012" name="BMC Biol.">
        <title>Genomic organization, evolution, and expression of photoprotein and opsin genes in Mnemiopsis leidyi: a new view of ctenophore photocytes.</title>
        <authorList>
            <person name="Schnitzler C.E."/>
            <person name="Pang K."/>
            <person name="Powers M.L."/>
            <person name="Reitzel A.M."/>
            <person name="Ryan J.F."/>
            <person name="Simmons D."/>
            <person name="Tada T."/>
            <person name="Park M."/>
            <person name="Gupta J."/>
            <person name="Brooks S.Y."/>
            <person name="Blakesley R.W."/>
            <person name="Yokoyama S."/>
            <person name="Haddock S.H."/>
            <person name="Martindale M.Q."/>
            <person name="Baxevanis A.D."/>
        </authorList>
    </citation>
    <scope>NUCLEOTIDE SEQUENCE</scope>
</reference>
<comment type="subcellular location">
    <subcellularLocation>
        <location evidence="1">Cell membrane</location>
        <topology evidence="1">Multi-pass membrane protein</topology>
    </subcellularLocation>
</comment>